<protein>
    <submittedName>
        <fullName evidence="1">Uncharacterized protein</fullName>
    </submittedName>
</protein>
<organism evidence="1 2">
    <name type="scientific">Acinetobacter ursingii</name>
    <dbReference type="NCBI Taxonomy" id="108980"/>
    <lineage>
        <taxon>Bacteria</taxon>
        <taxon>Pseudomonadati</taxon>
        <taxon>Pseudomonadota</taxon>
        <taxon>Gammaproteobacteria</taxon>
        <taxon>Moraxellales</taxon>
        <taxon>Moraxellaceae</taxon>
        <taxon>Acinetobacter</taxon>
    </lineage>
</organism>
<gene>
    <name evidence="1" type="ORF">LSO60_01850</name>
</gene>
<evidence type="ECO:0000313" key="1">
    <source>
        <dbReference type="EMBL" id="UYF72056.1"/>
    </source>
</evidence>
<dbReference type="AlphaFoldDB" id="A0AA46S4C0"/>
<dbReference type="RefSeq" id="WP_151721664.1">
    <property type="nucleotide sequence ID" value="NZ_BKGH01000145.1"/>
</dbReference>
<dbReference type="Proteomes" id="UP001164064">
    <property type="component" value="Chromosome"/>
</dbReference>
<reference evidence="1" key="1">
    <citation type="journal article" date="2022" name="J Glob Antimicrob Resist">
        <title>Comparative analysis of IMP-4- and OXA-58-containing plasmids of three carbapenemase-producing Acinetobacter ursingii strains in the Netherlands.</title>
        <authorList>
            <person name="Hendrickx A.P.A."/>
            <person name="Schade R.P."/>
            <person name="Landman F."/>
            <person name="Bosch T."/>
            <person name="Schouls L.M."/>
            <person name="van Dijk K."/>
        </authorList>
    </citation>
    <scope>NUCLEOTIDE SEQUENCE</scope>
    <source>
        <strain evidence="1">RIVM_C010559</strain>
    </source>
</reference>
<proteinExistence type="predicted"/>
<accession>A0AA46S4C0</accession>
<evidence type="ECO:0000313" key="2">
    <source>
        <dbReference type="Proteomes" id="UP001164064"/>
    </source>
</evidence>
<name>A0AA46S4C0_9GAMM</name>
<dbReference type="EMBL" id="CP089051">
    <property type="protein sequence ID" value="UYF72056.1"/>
    <property type="molecule type" value="Genomic_DNA"/>
</dbReference>
<sequence>MKFTTESVITGAKSYNNVIDGVTHNFTKLFVMTDLADQSGVGAATVEYKWGSAENIKKIIDMDFPLKAKLSMEIVTTGTRQTTIIHDVTPINSPVATKA</sequence>